<evidence type="ECO:0000313" key="2">
    <source>
        <dbReference type="Proteomes" id="UP000887540"/>
    </source>
</evidence>
<name>A0A914DIT7_9BILA</name>
<dbReference type="WBParaSite" id="ACRNAN_scaffold2862.g31583.t1">
    <property type="protein sequence ID" value="ACRNAN_scaffold2862.g31583.t1"/>
    <property type="gene ID" value="ACRNAN_scaffold2862.g31583"/>
</dbReference>
<evidence type="ECO:0000256" key="1">
    <source>
        <dbReference type="SAM" id="MobiDB-lite"/>
    </source>
</evidence>
<accession>A0A914DIT7</accession>
<evidence type="ECO:0000313" key="3">
    <source>
        <dbReference type="WBParaSite" id="ACRNAN_scaffold2862.g31583.t1"/>
    </source>
</evidence>
<feature type="compositionally biased region" description="Polar residues" evidence="1">
    <location>
        <begin position="210"/>
        <end position="240"/>
    </location>
</feature>
<feature type="compositionally biased region" description="Polar residues" evidence="1">
    <location>
        <begin position="267"/>
        <end position="282"/>
    </location>
</feature>
<feature type="compositionally biased region" description="Basic residues" evidence="1">
    <location>
        <begin position="342"/>
        <end position="351"/>
    </location>
</feature>
<dbReference type="Proteomes" id="UP000887540">
    <property type="component" value="Unplaced"/>
</dbReference>
<keyword evidence="2" id="KW-1185">Reference proteome</keyword>
<feature type="region of interest" description="Disordered" evidence="1">
    <location>
        <begin position="210"/>
        <end position="282"/>
    </location>
</feature>
<feature type="region of interest" description="Disordered" evidence="1">
    <location>
        <begin position="341"/>
        <end position="365"/>
    </location>
</feature>
<dbReference type="AlphaFoldDB" id="A0A914DIT7"/>
<reference evidence="3" key="1">
    <citation type="submission" date="2022-11" db="UniProtKB">
        <authorList>
            <consortium name="WormBaseParasite"/>
        </authorList>
    </citation>
    <scope>IDENTIFICATION</scope>
</reference>
<protein>
    <submittedName>
        <fullName evidence="3">Uncharacterized protein</fullName>
    </submittedName>
</protein>
<proteinExistence type="predicted"/>
<feature type="compositionally biased region" description="Basic residues" evidence="1">
    <location>
        <begin position="251"/>
        <end position="262"/>
    </location>
</feature>
<sequence>MMTTTSSLRKNPLEILSTLRKKTPADEPDWILRFDNFEQKKREKKCGGIKAESLSKPPCIVLVLGGDRRVQHVEFRERLDGIDEKDFLSKCIFELCPRSDRPVLETLLDSVTQCSAELKICVNNKNLNINATSARQSGSEQIRLECKLVERTSHHSVEQQSNLSVYPFEAISPASSTSRDVPHDMMGSPTMCTSVLSDSFETKPSNLTENKFRQQPLTIPHQEQPSYNFSYFTKPDSSSFDFGDKEESPSAKKKRRPSKVKIKPMNEENNGISKNTSLFSPTTIETPKPKNTMLQTLLTSNAPCISFNINQIPNMSSPQYFSNPVSRQAYMVENQVGATKQKATKTSRAKRKELANSTAAATTPTSTSTTAIGFAVGSSIPHQNLPANMFQTSMASVQMGGGMAAYVMTGPGPMPNGAQMNGGVVYNPHNMPIASTSSGG</sequence>
<organism evidence="2 3">
    <name type="scientific">Acrobeloides nanus</name>
    <dbReference type="NCBI Taxonomy" id="290746"/>
    <lineage>
        <taxon>Eukaryota</taxon>
        <taxon>Metazoa</taxon>
        <taxon>Ecdysozoa</taxon>
        <taxon>Nematoda</taxon>
        <taxon>Chromadorea</taxon>
        <taxon>Rhabditida</taxon>
        <taxon>Tylenchina</taxon>
        <taxon>Cephalobomorpha</taxon>
        <taxon>Cephaloboidea</taxon>
        <taxon>Cephalobidae</taxon>
        <taxon>Acrobeloides</taxon>
    </lineage>
</organism>